<dbReference type="AlphaFoldDB" id="A0A238ZIK6"/>
<dbReference type="Gene3D" id="1.10.340.30">
    <property type="entry name" value="Hypothetical protein, domain 2"/>
    <property type="match status" value="1"/>
</dbReference>
<dbReference type="GO" id="GO:0006284">
    <property type="term" value="P:base-excision repair"/>
    <property type="evidence" value="ECO:0007669"/>
    <property type="project" value="InterPro"/>
</dbReference>
<dbReference type="Proteomes" id="UP000198405">
    <property type="component" value="Unassembled WGS sequence"/>
</dbReference>
<dbReference type="PANTHER" id="PTHR10359">
    <property type="entry name" value="A/G-SPECIFIC ADENINE GLYCOSYLASE/ENDONUCLEASE III"/>
    <property type="match status" value="1"/>
</dbReference>
<dbReference type="Gene3D" id="1.10.1670.10">
    <property type="entry name" value="Helix-hairpin-Helix base-excision DNA repair enzymes (C-terminal)"/>
    <property type="match status" value="1"/>
</dbReference>
<organism evidence="6 7">
    <name type="scientific">Desulfurobacterium atlanticum</name>
    <dbReference type="NCBI Taxonomy" id="240169"/>
    <lineage>
        <taxon>Bacteria</taxon>
        <taxon>Pseudomonadati</taxon>
        <taxon>Aquificota</taxon>
        <taxon>Aquificia</taxon>
        <taxon>Desulfurobacteriales</taxon>
        <taxon>Desulfurobacteriaceae</taxon>
        <taxon>Desulfurobacterium</taxon>
    </lineage>
</organism>
<dbReference type="Pfam" id="PF00730">
    <property type="entry name" value="HhH-GPD"/>
    <property type="match status" value="1"/>
</dbReference>
<feature type="domain" description="HhH-GPD" evidence="5">
    <location>
        <begin position="33"/>
        <end position="191"/>
    </location>
</feature>
<keyword evidence="1" id="KW-0004">4Fe-4S</keyword>
<dbReference type="PIRSF" id="PIRSF001435">
    <property type="entry name" value="Nth"/>
    <property type="match status" value="1"/>
</dbReference>
<keyword evidence="4" id="KW-0411">Iron-sulfur</keyword>
<evidence type="ECO:0000256" key="4">
    <source>
        <dbReference type="ARBA" id="ARBA00023014"/>
    </source>
</evidence>
<accession>A0A238ZIK6</accession>
<dbReference type="SMART" id="SM00478">
    <property type="entry name" value="ENDO3c"/>
    <property type="match status" value="1"/>
</dbReference>
<dbReference type="GO" id="GO:0046872">
    <property type="term" value="F:metal ion binding"/>
    <property type="evidence" value="ECO:0007669"/>
    <property type="project" value="UniProtKB-KW"/>
</dbReference>
<dbReference type="RefSeq" id="WP_089323296.1">
    <property type="nucleotide sequence ID" value="NZ_FZOB01000008.1"/>
</dbReference>
<dbReference type="GO" id="GO:0003824">
    <property type="term" value="F:catalytic activity"/>
    <property type="evidence" value="ECO:0007669"/>
    <property type="project" value="InterPro"/>
</dbReference>
<keyword evidence="2" id="KW-0479">Metal-binding</keyword>
<evidence type="ECO:0000256" key="3">
    <source>
        <dbReference type="ARBA" id="ARBA00023004"/>
    </source>
</evidence>
<sequence length="215" mass="25077">MFLNVYEVLFKFFGPQNWWPADDRFEVCVGAILTQNTSWSNVEKAIRNLKVHGYLSPERILELDSDILKSLIRPAGFYNQKAERLKIFSRFLLESGGFESLSKLSNYSLRETLLSLKGIGKETADSILLYAFSKPIFVVDAYTKRLFYRLGLIDSEKIDYDKLRKIIEGNIPADITIYNEFHALIVRECKEFCRKKPVCENCPIVRMCRFYERKG</sequence>
<dbReference type="SUPFAM" id="SSF48150">
    <property type="entry name" value="DNA-glycosylase"/>
    <property type="match status" value="1"/>
</dbReference>
<dbReference type="InterPro" id="IPR011257">
    <property type="entry name" value="DNA_glycosylase"/>
</dbReference>
<evidence type="ECO:0000259" key="5">
    <source>
        <dbReference type="SMART" id="SM00478"/>
    </source>
</evidence>
<keyword evidence="3" id="KW-0408">Iron</keyword>
<dbReference type="OrthoDB" id="9802365at2"/>
<proteinExistence type="predicted"/>
<dbReference type="InterPro" id="IPR003265">
    <property type="entry name" value="HhH-GPD_domain"/>
</dbReference>
<evidence type="ECO:0000313" key="6">
    <source>
        <dbReference type="EMBL" id="SNR82534.1"/>
    </source>
</evidence>
<dbReference type="EMBL" id="FZOB01000008">
    <property type="protein sequence ID" value="SNR82534.1"/>
    <property type="molecule type" value="Genomic_DNA"/>
</dbReference>
<evidence type="ECO:0000313" key="7">
    <source>
        <dbReference type="Proteomes" id="UP000198405"/>
    </source>
</evidence>
<dbReference type="InterPro" id="IPR023170">
    <property type="entry name" value="HhH_base_excis_C"/>
</dbReference>
<protein>
    <submittedName>
        <fullName evidence="6">DNA-3-methyladenine glycosylase III</fullName>
    </submittedName>
</protein>
<dbReference type="CDD" id="cd00056">
    <property type="entry name" value="ENDO3c"/>
    <property type="match status" value="1"/>
</dbReference>
<name>A0A238ZIK6_9BACT</name>
<keyword evidence="7" id="KW-1185">Reference proteome</keyword>
<evidence type="ECO:0000256" key="1">
    <source>
        <dbReference type="ARBA" id="ARBA00022485"/>
    </source>
</evidence>
<dbReference type="GO" id="GO:0051539">
    <property type="term" value="F:4 iron, 4 sulfur cluster binding"/>
    <property type="evidence" value="ECO:0007669"/>
    <property type="project" value="UniProtKB-KW"/>
</dbReference>
<dbReference type="PANTHER" id="PTHR10359:SF19">
    <property type="entry name" value="DNA REPAIR GLYCOSYLASE MJ1434-RELATED"/>
    <property type="match status" value="1"/>
</dbReference>
<reference evidence="7" key="1">
    <citation type="submission" date="2017-06" db="EMBL/GenBank/DDBJ databases">
        <authorList>
            <person name="Varghese N."/>
            <person name="Submissions S."/>
        </authorList>
    </citation>
    <scope>NUCLEOTIDE SEQUENCE [LARGE SCALE GENOMIC DNA]</scope>
    <source>
        <strain evidence="7">DSM 15668</strain>
    </source>
</reference>
<gene>
    <name evidence="6" type="ORF">SAMN06265340_10877</name>
</gene>
<evidence type="ECO:0000256" key="2">
    <source>
        <dbReference type="ARBA" id="ARBA00022723"/>
    </source>
</evidence>